<reference evidence="1 2" key="1">
    <citation type="journal article" date="2009" name="PLoS ONE">
        <title>Complete genome sequence of the aerobic CO-oxidizing thermophile Thermomicrobium roseum.</title>
        <authorList>
            <person name="Wu D."/>
            <person name="Raymond J."/>
            <person name="Wu M."/>
            <person name="Chatterji S."/>
            <person name="Ren Q."/>
            <person name="Graham J.E."/>
            <person name="Bryant D.A."/>
            <person name="Robb F."/>
            <person name="Colman A."/>
            <person name="Tallon L.J."/>
            <person name="Badger J.H."/>
            <person name="Madupu R."/>
            <person name="Ward N.L."/>
            <person name="Eisen J.A."/>
        </authorList>
    </citation>
    <scope>NUCLEOTIDE SEQUENCE [LARGE SCALE GENOMIC DNA]</scope>
    <source>
        <strain evidence="2">ATCC 27502 / DSM 5159 / P-2</strain>
        <plasmid evidence="1">unnamed</plasmid>
    </source>
</reference>
<dbReference type="EMBL" id="CP001276">
    <property type="protein sequence ID" value="ACM06752.1"/>
    <property type="molecule type" value="Genomic_DNA"/>
</dbReference>
<organism evidence="1 2">
    <name type="scientific">Thermomicrobium roseum (strain ATCC 27502 / DSM 5159 / P-2)</name>
    <dbReference type="NCBI Taxonomy" id="309801"/>
    <lineage>
        <taxon>Bacteria</taxon>
        <taxon>Pseudomonadati</taxon>
        <taxon>Thermomicrobiota</taxon>
        <taxon>Thermomicrobia</taxon>
        <taxon>Thermomicrobiales</taxon>
        <taxon>Thermomicrobiaceae</taxon>
        <taxon>Thermomicrobium</taxon>
    </lineage>
</organism>
<keyword evidence="2" id="KW-1185">Reference proteome</keyword>
<name>B9L3T7_THERP</name>
<dbReference type="KEGG" id="tro:trd_A0451"/>
<dbReference type="Proteomes" id="UP000000447">
    <property type="component" value="Plasmid unnamed"/>
</dbReference>
<evidence type="ECO:0000313" key="2">
    <source>
        <dbReference type="Proteomes" id="UP000000447"/>
    </source>
</evidence>
<keyword evidence="1" id="KW-0614">Plasmid</keyword>
<accession>B9L3T7</accession>
<protein>
    <submittedName>
        <fullName evidence="1">Uncharacterized protein</fullName>
    </submittedName>
</protein>
<sequence length="94" mass="10505">MGQRRARHWSEYAPGGAAGQVVALPVRPAADCTARWGVTIRGWRSPWGDGHCGHARAALRLGEFGEGIRRTEGEPRSERRWIERRATTVSRSRV</sequence>
<proteinExistence type="predicted"/>
<geneLocation type="plasmid" evidence="2">
    <name>Tros</name>
</geneLocation>
<evidence type="ECO:0000313" key="1">
    <source>
        <dbReference type="EMBL" id="ACM06752.1"/>
    </source>
</evidence>
<gene>
    <name evidence="1" type="ordered locus">trd_A0451</name>
</gene>
<dbReference type="AlphaFoldDB" id="B9L3T7"/>
<dbReference type="HOGENOM" id="CLU_2385177_0_0_0"/>